<name>A0ABN6E4J7_9FIRM</name>
<protein>
    <recommendedName>
        <fullName evidence="6">4-deoxy-L-threo-5-hexosulose-uronate ketol-isomerase</fullName>
        <ecNumber evidence="6">5.3.1.17</ecNumber>
    </recommendedName>
    <alternativeName>
        <fullName evidence="6">5-keto-4-deoxyuronate isomerase</fullName>
    </alternativeName>
    <alternativeName>
        <fullName evidence="6">DKI isomerase</fullName>
    </alternativeName>
</protein>
<organism evidence="7 8">
    <name type="scientific">Caldicellulosiruptor diazotrophicus</name>
    <dbReference type="NCBI Taxonomy" id="2806205"/>
    <lineage>
        <taxon>Bacteria</taxon>
        <taxon>Bacillati</taxon>
        <taxon>Bacillota</taxon>
        <taxon>Bacillota incertae sedis</taxon>
        <taxon>Caldicellulosiruptorales</taxon>
        <taxon>Caldicellulosiruptoraceae</taxon>
        <taxon>Caldicellulosiruptor</taxon>
    </lineage>
</organism>
<dbReference type="InterPro" id="IPR021120">
    <property type="entry name" value="KduI/IolB_isomerase"/>
</dbReference>
<evidence type="ECO:0000313" key="7">
    <source>
        <dbReference type="EMBL" id="BCS80162.1"/>
    </source>
</evidence>
<dbReference type="EC" id="5.3.1.17" evidence="6"/>
<keyword evidence="5 6" id="KW-0413">Isomerase</keyword>
<evidence type="ECO:0000256" key="6">
    <source>
        <dbReference type="HAMAP-Rule" id="MF_00687"/>
    </source>
</evidence>
<dbReference type="Gene3D" id="2.60.120.10">
    <property type="entry name" value="Jelly Rolls"/>
    <property type="match status" value="1"/>
</dbReference>
<comment type="catalytic activity">
    <reaction evidence="1 6">
        <text>5-dehydro-4-deoxy-D-glucuronate = 3-deoxy-D-glycero-2,5-hexodiulosonate</text>
        <dbReference type="Rhea" id="RHEA:23896"/>
        <dbReference type="ChEBI" id="CHEBI:17117"/>
        <dbReference type="ChEBI" id="CHEBI:29071"/>
        <dbReference type="EC" id="5.3.1.17"/>
    </reaction>
</comment>
<dbReference type="Pfam" id="PF04962">
    <property type="entry name" value="KduI"/>
    <property type="match status" value="1"/>
</dbReference>
<evidence type="ECO:0000256" key="5">
    <source>
        <dbReference type="ARBA" id="ARBA00023235"/>
    </source>
</evidence>
<dbReference type="InterPro" id="IPR027449">
    <property type="entry name" value="KduI_N"/>
</dbReference>
<dbReference type="CDD" id="cd20491">
    <property type="entry name" value="cupin_KduI_C"/>
    <property type="match status" value="1"/>
</dbReference>
<dbReference type="HAMAP" id="MF_00687">
    <property type="entry name" value="KduI"/>
    <property type="match status" value="1"/>
</dbReference>
<dbReference type="EMBL" id="AP024480">
    <property type="protein sequence ID" value="BCS80162.1"/>
    <property type="molecule type" value="Genomic_DNA"/>
</dbReference>
<dbReference type="PIRSF" id="PIRSF006625">
    <property type="entry name" value="KduI"/>
    <property type="match status" value="1"/>
</dbReference>
<dbReference type="PANTHER" id="PTHR38461">
    <property type="entry name" value="4-DEOXY-L-THREO-5-HEXOSULOSE-URONATE KETOL-ISOMERASE"/>
    <property type="match status" value="1"/>
</dbReference>
<accession>A0ABN6E4J7</accession>
<dbReference type="Proteomes" id="UP000663623">
    <property type="component" value="Chromosome"/>
</dbReference>
<evidence type="ECO:0000256" key="3">
    <source>
        <dbReference type="ARBA" id="ARBA00022723"/>
    </source>
</evidence>
<dbReference type="InterPro" id="IPR014710">
    <property type="entry name" value="RmlC-like_jellyroll"/>
</dbReference>
<dbReference type="InterPro" id="IPR007045">
    <property type="entry name" value="KduI"/>
</dbReference>
<comment type="similarity">
    <text evidence="2 6">Belongs to the KduI family.</text>
</comment>
<comment type="pathway">
    <text evidence="6">Glycan metabolism; pectin degradation; 2-dehydro-3-deoxy-D-gluconate from pectin: step 4/5.</text>
</comment>
<evidence type="ECO:0000256" key="2">
    <source>
        <dbReference type="ARBA" id="ARBA00008086"/>
    </source>
</evidence>
<dbReference type="Gene3D" id="2.60.120.520">
    <property type="entry name" value="pectin degrading enzyme 5-keto 4- deoxyuronate isomerase, domain 1"/>
    <property type="match status" value="1"/>
</dbReference>
<feature type="binding site" evidence="6">
    <location>
        <position position="246"/>
    </location>
    <ligand>
        <name>Zn(2+)</name>
        <dbReference type="ChEBI" id="CHEBI:29105"/>
    </ligand>
</feature>
<feature type="binding site" evidence="6">
    <location>
        <position position="197"/>
    </location>
    <ligand>
        <name>Zn(2+)</name>
        <dbReference type="ChEBI" id="CHEBI:29105"/>
    </ligand>
</feature>
<dbReference type="NCBIfam" id="NF002091">
    <property type="entry name" value="PRK00924.1"/>
    <property type="match status" value="1"/>
</dbReference>
<comment type="cofactor">
    <cofactor evidence="6">
        <name>Zn(2+)</name>
        <dbReference type="ChEBI" id="CHEBI:29105"/>
    </cofactor>
    <text evidence="6">Binds 1 zinc ion per subunit.</text>
</comment>
<dbReference type="SUPFAM" id="SSF51182">
    <property type="entry name" value="RmlC-like cupins"/>
    <property type="match status" value="1"/>
</dbReference>
<keyword evidence="3 6" id="KW-0479">Metal-binding</keyword>
<evidence type="ECO:0000256" key="4">
    <source>
        <dbReference type="ARBA" id="ARBA00022833"/>
    </source>
</evidence>
<dbReference type="InterPro" id="IPR011051">
    <property type="entry name" value="RmlC_Cupin_sf"/>
</dbReference>
<reference evidence="7 8" key="1">
    <citation type="submission" date="2021-02" db="EMBL/GenBank/DDBJ databases">
        <title>Nitrogen-fixing ability and nitrogen fixation related genes of thermophilic fermentative bacteria in the genus Caldicellulosiruptor.</title>
        <authorList>
            <person name="Chen Y."/>
            <person name="Nishihara A."/>
            <person name="Haruta S."/>
        </authorList>
    </citation>
    <scope>NUCLEOTIDE SEQUENCE [LARGE SCALE GENOMIC DNA]</scope>
    <source>
        <strain evidence="7 8">YA01</strain>
    </source>
</reference>
<keyword evidence="8" id="KW-1185">Reference proteome</keyword>
<dbReference type="PANTHER" id="PTHR38461:SF1">
    <property type="entry name" value="4-DEOXY-L-THREO-5-HEXOSULOSE-URONATE KETOL-ISOMERASE"/>
    <property type="match status" value="1"/>
</dbReference>
<proteinExistence type="inferred from homology"/>
<comment type="function">
    <text evidence="6">Catalyzes the isomerization of 5-dehydro-4-deoxy-D-glucuronate to 3-deoxy-D-glycero-2,5-hexodiulosonate.</text>
</comment>
<evidence type="ECO:0000313" key="8">
    <source>
        <dbReference type="Proteomes" id="UP000663623"/>
    </source>
</evidence>
<feature type="binding site" evidence="6">
    <location>
        <position position="199"/>
    </location>
    <ligand>
        <name>Zn(2+)</name>
        <dbReference type="ChEBI" id="CHEBI:29105"/>
    </ligand>
</feature>
<sequence>MYKMEVRFAMHPSQFKTLTTEQIRKEFLIENLFEYGKINMVYTHVDRVIVGGAVPTVEVLVLEDGKEIGAQYFLERREIGIINIGSKGYIIADGQKFELDKKDGLYVGMSTKKLEFGSDDPSNPAKFYFVSTPAHKQYPIEKIDIKQTEATHLGSISESNERTIYKYIHPDGVKSCQLVMGMTILEPNNVWNTMPCHLHDRRMEVYFYFDMPEDAFVLHLMGEPQETRHIIVRNEQAVISPSWSIHSGVGTKNYTFIWAMAGENQSYSDVNPVPMKELK</sequence>
<evidence type="ECO:0000256" key="1">
    <source>
        <dbReference type="ARBA" id="ARBA00000552"/>
    </source>
</evidence>
<dbReference type="CDD" id="cd20294">
    <property type="entry name" value="cupin_KduI_N"/>
    <property type="match status" value="1"/>
</dbReference>
<keyword evidence="4 6" id="KW-0862">Zinc</keyword>
<gene>
    <name evidence="6 7" type="primary">kduI</name>
    <name evidence="7" type="ORF">CaldiYA01_01220</name>
</gene>
<feature type="binding site" evidence="6">
    <location>
        <position position="204"/>
    </location>
    <ligand>
        <name>Zn(2+)</name>
        <dbReference type="ChEBI" id="CHEBI:29105"/>
    </ligand>
</feature>